<evidence type="ECO:0000256" key="1">
    <source>
        <dbReference type="SAM" id="SignalP"/>
    </source>
</evidence>
<dbReference type="Proteomes" id="UP000282613">
    <property type="component" value="Unassembled WGS sequence"/>
</dbReference>
<dbReference type="WBParaSite" id="TASK_0000165901-mRNA-1">
    <property type="protein sequence ID" value="TASK_0000165901-mRNA-1"/>
    <property type="gene ID" value="TASK_0000165901"/>
</dbReference>
<evidence type="ECO:0000313" key="2">
    <source>
        <dbReference type="EMBL" id="VDK23431.1"/>
    </source>
</evidence>
<feature type="signal peptide" evidence="1">
    <location>
        <begin position="1"/>
        <end position="18"/>
    </location>
</feature>
<evidence type="ECO:0000313" key="4">
    <source>
        <dbReference type="WBParaSite" id="TASK_0000165901-mRNA-1"/>
    </source>
</evidence>
<accession>A0A0R3VW65</accession>
<keyword evidence="1" id="KW-0732">Signal</keyword>
<organism evidence="4">
    <name type="scientific">Taenia asiatica</name>
    <name type="common">Asian tapeworm</name>
    <dbReference type="NCBI Taxonomy" id="60517"/>
    <lineage>
        <taxon>Eukaryota</taxon>
        <taxon>Metazoa</taxon>
        <taxon>Spiralia</taxon>
        <taxon>Lophotrochozoa</taxon>
        <taxon>Platyhelminthes</taxon>
        <taxon>Cestoda</taxon>
        <taxon>Eucestoda</taxon>
        <taxon>Cyclophyllidea</taxon>
        <taxon>Taeniidae</taxon>
        <taxon>Taenia</taxon>
    </lineage>
</organism>
<protein>
    <submittedName>
        <fullName evidence="4">Saposin B-type domain-containing protein</fullName>
    </submittedName>
</protein>
<reference evidence="2 3" key="2">
    <citation type="submission" date="2018-11" db="EMBL/GenBank/DDBJ databases">
        <authorList>
            <consortium name="Pathogen Informatics"/>
        </authorList>
    </citation>
    <scope>NUCLEOTIDE SEQUENCE [LARGE SCALE GENOMIC DNA]</scope>
</reference>
<feature type="chain" id="PRO_5043132429" evidence="1">
    <location>
        <begin position="19"/>
        <end position="128"/>
    </location>
</feature>
<dbReference type="AlphaFoldDB" id="A0A0R3VW65"/>
<evidence type="ECO:0000313" key="3">
    <source>
        <dbReference type="Proteomes" id="UP000282613"/>
    </source>
</evidence>
<dbReference type="OrthoDB" id="6271423at2759"/>
<keyword evidence="3" id="KW-1185">Reference proteome</keyword>
<dbReference type="EMBL" id="UYRS01000502">
    <property type="protein sequence ID" value="VDK23431.1"/>
    <property type="molecule type" value="Genomic_DNA"/>
</dbReference>
<gene>
    <name evidence="2" type="ORF">TASK_LOCUS1660</name>
</gene>
<proteinExistence type="predicted"/>
<name>A0A0R3VW65_TAEAS</name>
<sequence>MSAYFLTLLLLFTSLGDASYPSKREKEEFQSCVEACSAQYGNCLRQVDGLWKNFVKNKHKILPIVNACCMKNAGKDAASPEDSFAACTRIRCGAVLFGCQIVKKHEGHMSEDEKKSIRKHQGSSIVAH</sequence>
<reference evidence="4" key="1">
    <citation type="submission" date="2017-02" db="UniProtKB">
        <authorList>
            <consortium name="WormBaseParasite"/>
        </authorList>
    </citation>
    <scope>IDENTIFICATION</scope>
</reference>